<dbReference type="Gene3D" id="3.30.70.270">
    <property type="match status" value="2"/>
</dbReference>
<evidence type="ECO:0000259" key="10">
    <source>
        <dbReference type="Pfam" id="PF17917"/>
    </source>
</evidence>
<dbReference type="PANTHER" id="PTHR33064">
    <property type="entry name" value="POL PROTEIN"/>
    <property type="match status" value="1"/>
</dbReference>
<name>A0A2X0LY60_9BASI</name>
<reference evidence="11 13" key="1">
    <citation type="submission" date="2016-11" db="EMBL/GenBank/DDBJ databases">
        <authorList>
            <person name="Jaros S."/>
            <person name="Januszkiewicz K."/>
            <person name="Wedrychowicz H."/>
        </authorList>
    </citation>
    <scope>NUCLEOTIDE SEQUENCE [LARGE SCALE GENOMIC DNA]</scope>
</reference>
<dbReference type="GO" id="GO:0006508">
    <property type="term" value="P:proteolysis"/>
    <property type="evidence" value="ECO:0007669"/>
    <property type="project" value="UniProtKB-KW"/>
</dbReference>
<keyword evidence="3" id="KW-0548">Nucleotidyltransferase</keyword>
<dbReference type="FunFam" id="3.30.70.270:FF:000020">
    <property type="entry name" value="Transposon Tf2-6 polyprotein-like Protein"/>
    <property type="match status" value="1"/>
</dbReference>
<keyword evidence="8" id="KW-0695">RNA-directed DNA polymerase</keyword>
<dbReference type="GO" id="GO:0004190">
    <property type="term" value="F:aspartic-type endopeptidase activity"/>
    <property type="evidence" value="ECO:0007669"/>
    <property type="project" value="UniProtKB-KW"/>
</dbReference>
<evidence type="ECO:0000313" key="12">
    <source>
        <dbReference type="EMBL" id="SGZ29356.1"/>
    </source>
</evidence>
<dbReference type="SUPFAM" id="SSF56672">
    <property type="entry name" value="DNA/RNA polymerases"/>
    <property type="match status" value="1"/>
</dbReference>
<dbReference type="GO" id="GO:0004519">
    <property type="term" value="F:endonuclease activity"/>
    <property type="evidence" value="ECO:0007669"/>
    <property type="project" value="UniProtKB-KW"/>
</dbReference>
<feature type="domain" description="Reverse transcriptase" evidence="9">
    <location>
        <begin position="18"/>
        <end position="135"/>
    </location>
</feature>
<dbReference type="InterPro" id="IPR043502">
    <property type="entry name" value="DNA/RNA_pol_sf"/>
</dbReference>
<dbReference type="Gene3D" id="3.10.10.10">
    <property type="entry name" value="HIV Type 1 Reverse Transcriptase, subunit A, domain 1"/>
    <property type="match status" value="1"/>
</dbReference>
<evidence type="ECO:0000256" key="7">
    <source>
        <dbReference type="ARBA" id="ARBA00022801"/>
    </source>
</evidence>
<keyword evidence="2" id="KW-0808">Transferase</keyword>
<dbReference type="EMBL" id="FQNC01000016">
    <property type="protein sequence ID" value="SGY18664.1"/>
    <property type="molecule type" value="Genomic_DNA"/>
</dbReference>
<dbReference type="InterPro" id="IPR043128">
    <property type="entry name" value="Rev_trsase/Diguanyl_cyclase"/>
</dbReference>
<feature type="domain" description="Reverse transcriptase RNase H-like" evidence="10">
    <location>
        <begin position="232"/>
        <end position="314"/>
    </location>
</feature>
<dbReference type="AlphaFoldDB" id="A0A2X0LY60"/>
<keyword evidence="4" id="KW-0540">Nuclease</keyword>
<evidence type="ECO:0000256" key="1">
    <source>
        <dbReference type="ARBA" id="ARBA00022670"/>
    </source>
</evidence>
<keyword evidence="1" id="KW-0645">Protease</keyword>
<evidence type="ECO:0000256" key="5">
    <source>
        <dbReference type="ARBA" id="ARBA00022750"/>
    </source>
</evidence>
<evidence type="ECO:0000256" key="6">
    <source>
        <dbReference type="ARBA" id="ARBA00022759"/>
    </source>
</evidence>
<dbReference type="Proteomes" id="UP000249464">
    <property type="component" value="Unassembled WGS sequence"/>
</dbReference>
<dbReference type="Pfam" id="PF17917">
    <property type="entry name" value="RT_RNaseH"/>
    <property type="match status" value="1"/>
</dbReference>
<dbReference type="Pfam" id="PF00078">
    <property type="entry name" value="RVT_1"/>
    <property type="match status" value="1"/>
</dbReference>
<keyword evidence="7" id="KW-0378">Hydrolase</keyword>
<protein>
    <submittedName>
        <fullName evidence="11">BQ5605_C014g07432 protein</fullName>
    </submittedName>
    <submittedName>
        <fullName evidence="12">BQ5605_C054g12629 protein</fullName>
    </submittedName>
</protein>
<evidence type="ECO:0000256" key="2">
    <source>
        <dbReference type="ARBA" id="ARBA00022679"/>
    </source>
</evidence>
<keyword evidence="13" id="KW-1185">Reference proteome</keyword>
<organism evidence="11 13">
    <name type="scientific">Microbotryum silenes-dioicae</name>
    <dbReference type="NCBI Taxonomy" id="796604"/>
    <lineage>
        <taxon>Eukaryota</taxon>
        <taxon>Fungi</taxon>
        <taxon>Dikarya</taxon>
        <taxon>Basidiomycota</taxon>
        <taxon>Pucciniomycotina</taxon>
        <taxon>Microbotryomycetes</taxon>
        <taxon>Microbotryales</taxon>
        <taxon>Microbotryaceae</taxon>
        <taxon>Microbotryum</taxon>
    </lineage>
</organism>
<evidence type="ECO:0000313" key="11">
    <source>
        <dbReference type="EMBL" id="SGY18664.1"/>
    </source>
</evidence>
<dbReference type="PANTHER" id="PTHR33064:SF37">
    <property type="entry name" value="RIBONUCLEASE H"/>
    <property type="match status" value="1"/>
</dbReference>
<accession>A0A2X0LY60</accession>
<evidence type="ECO:0000313" key="13">
    <source>
        <dbReference type="Proteomes" id="UP000249464"/>
    </source>
</evidence>
<dbReference type="InterPro" id="IPR000477">
    <property type="entry name" value="RT_dom"/>
</dbReference>
<evidence type="ECO:0000256" key="4">
    <source>
        <dbReference type="ARBA" id="ARBA00022722"/>
    </source>
</evidence>
<dbReference type="EMBL" id="FQNC01000093">
    <property type="protein sequence ID" value="SGZ29356.1"/>
    <property type="molecule type" value="Genomic_DNA"/>
</dbReference>
<sequence>MFSPIPDMQTVRADVARSPFRSKVDVAAAFEQVRVVPRDVSKTRFATVTGTYTSHVMQFGDTNAPNTLNLVTNMMFHPCAEFLKIFFDVIHLHSPTRCAHLRHIRILLTTLRHYRFYLGRGRTEWFSLQLDSLGAVITDNGIAVNPSKWERIKNWPRPRNILDVQRFMGTINWMRDHLPQLSTILAPITRLTSKSVTWVWTNREEAAFAQVKALVPQVLRPIDSAKVLLGEHRIFLATDACTVGIGACLLSGPTYDTAVPFCFHSAKFNPAQSRYNTTNQELLAVVTACKEFEQHLLGYPFMVLSDNAGIQMFHTLFFL</sequence>
<proteinExistence type="predicted"/>
<dbReference type="STRING" id="796604.A0A2X0LY60"/>
<gene>
    <name evidence="11" type="primary">BQ5605_C014g07432</name>
    <name evidence="12" type="synonym">BQ5605_C054g12629</name>
    <name evidence="11" type="ORF">BQ5605_C014G07432</name>
    <name evidence="12" type="ORF">BQ5605_C054G12629</name>
</gene>
<dbReference type="InterPro" id="IPR051320">
    <property type="entry name" value="Viral_Replic_Matur_Polypro"/>
</dbReference>
<keyword evidence="5" id="KW-0064">Aspartyl protease</keyword>
<evidence type="ECO:0000256" key="8">
    <source>
        <dbReference type="ARBA" id="ARBA00022918"/>
    </source>
</evidence>
<evidence type="ECO:0000256" key="3">
    <source>
        <dbReference type="ARBA" id="ARBA00022695"/>
    </source>
</evidence>
<dbReference type="GO" id="GO:0003964">
    <property type="term" value="F:RNA-directed DNA polymerase activity"/>
    <property type="evidence" value="ECO:0007669"/>
    <property type="project" value="UniProtKB-KW"/>
</dbReference>
<evidence type="ECO:0000259" key="9">
    <source>
        <dbReference type="Pfam" id="PF00078"/>
    </source>
</evidence>
<keyword evidence="6" id="KW-0255">Endonuclease</keyword>
<dbReference type="InterPro" id="IPR041373">
    <property type="entry name" value="RT_RNaseH"/>
</dbReference>